<dbReference type="GO" id="GO:0043634">
    <property type="term" value="P:polyadenylation-dependent ncRNA catabolic process"/>
    <property type="evidence" value="ECO:0007669"/>
    <property type="project" value="TreeGrafter"/>
</dbReference>
<dbReference type="PROSITE" id="PS50088">
    <property type="entry name" value="ANK_REPEAT"/>
    <property type="match status" value="1"/>
</dbReference>
<sequence length="652" mass="76185">MQQQSIHQQKIVEYTNQGNYVDLEDYIRVNQQSQINFSQALVECIQYTRDSEDHLQCIQQILKQQIDFNYKDNNGNTALIQAARSGKISILNEIIKYKEKFLNNKQFKIALDIAIQSEQDNWDIVETLLQVTQLEKPQHLIKSLNKGNFKTAQKIIEQYGASGQDENGDTALHVASRLGNLQIIKSICQKETLFKKKNQQNKTPFDVACNQETKILIQQEEGLQFHKSPNRKRKQEDLIENNQNSQKSTNYEEFNEIFQKISKVFNNQGTQTENKEKKDSESQIPEHNYLNQPFYDQLISDTLVTLHQHKTLFDDIIKQLSFEINTFSQELNKQLEEQRPIIYKIVQIVDEIVQSVYTKSRVFLYGSCQTGLNLLDSDIDIVIETNEQERISLYKIAEQFKIQGFINDVKVIENAKKPVLKMQFSQEFQNKHIDITISKNDHSGRKTSNSMIEFQKEFKQFKSLAVILKFYFKSINLLNAYQGGLNSYCILTMILALLQIKRVRETDNEEIGKTLLDFFELYSQDIDYFDKIINIVPSQSENMQVDEPNIYQQQFPQFDQGQQELVILDLHNKGNNIASSTFKIKHIKNALSLGYSAILNSRKCEQPCYFSRYNQSVCCILKQIIQQSKNHHLTGSYKSKQPFYYFNFNNTY</sequence>
<dbReference type="OrthoDB" id="273917at2759"/>
<name>A0A8S1RB09_9CILI</name>
<feature type="region of interest" description="Disordered" evidence="2">
    <location>
        <begin position="220"/>
        <end position="249"/>
    </location>
</feature>
<evidence type="ECO:0000256" key="2">
    <source>
        <dbReference type="SAM" id="MobiDB-lite"/>
    </source>
</evidence>
<reference evidence="4" key="1">
    <citation type="submission" date="2021-01" db="EMBL/GenBank/DDBJ databases">
        <authorList>
            <consortium name="Genoscope - CEA"/>
            <person name="William W."/>
        </authorList>
    </citation>
    <scope>NUCLEOTIDE SEQUENCE</scope>
</reference>
<dbReference type="InterPro" id="IPR045862">
    <property type="entry name" value="Trf4-like"/>
</dbReference>
<evidence type="ECO:0000256" key="1">
    <source>
        <dbReference type="PROSITE-ProRule" id="PRU00023"/>
    </source>
</evidence>
<feature type="compositionally biased region" description="Polar residues" evidence="2">
    <location>
        <begin position="240"/>
        <end position="249"/>
    </location>
</feature>
<accession>A0A8S1RB09</accession>
<organism evidence="4 5">
    <name type="scientific">Paramecium sonneborni</name>
    <dbReference type="NCBI Taxonomy" id="65129"/>
    <lineage>
        <taxon>Eukaryota</taxon>
        <taxon>Sar</taxon>
        <taxon>Alveolata</taxon>
        <taxon>Ciliophora</taxon>
        <taxon>Intramacronucleata</taxon>
        <taxon>Oligohymenophorea</taxon>
        <taxon>Peniculida</taxon>
        <taxon>Parameciidae</taxon>
        <taxon>Paramecium</taxon>
    </lineage>
</organism>
<keyword evidence="1" id="KW-0040">ANK repeat</keyword>
<keyword evidence="5" id="KW-1185">Reference proteome</keyword>
<dbReference type="InterPro" id="IPR054708">
    <property type="entry name" value="MTPAP-like_central"/>
</dbReference>
<dbReference type="GO" id="GO:0031123">
    <property type="term" value="P:RNA 3'-end processing"/>
    <property type="evidence" value="ECO:0007669"/>
    <property type="project" value="TreeGrafter"/>
</dbReference>
<dbReference type="CDD" id="cd05402">
    <property type="entry name" value="NT_PAP_TUTase"/>
    <property type="match status" value="1"/>
</dbReference>
<dbReference type="GO" id="GO:0031499">
    <property type="term" value="C:TRAMP complex"/>
    <property type="evidence" value="ECO:0007669"/>
    <property type="project" value="TreeGrafter"/>
</dbReference>
<evidence type="ECO:0000313" key="4">
    <source>
        <dbReference type="EMBL" id="CAD8125078.1"/>
    </source>
</evidence>
<feature type="repeat" description="ANK" evidence="1">
    <location>
        <begin position="167"/>
        <end position="199"/>
    </location>
</feature>
<evidence type="ECO:0000259" key="3">
    <source>
        <dbReference type="Pfam" id="PF22600"/>
    </source>
</evidence>
<comment type="caution">
    <text evidence="4">The sequence shown here is derived from an EMBL/GenBank/DDBJ whole genome shotgun (WGS) entry which is preliminary data.</text>
</comment>
<dbReference type="AlphaFoldDB" id="A0A8S1RB09"/>
<dbReference type="Pfam" id="PF22600">
    <property type="entry name" value="MTPAP-like_central"/>
    <property type="match status" value="1"/>
</dbReference>
<dbReference type="GO" id="GO:0005730">
    <property type="term" value="C:nucleolus"/>
    <property type="evidence" value="ECO:0007669"/>
    <property type="project" value="TreeGrafter"/>
</dbReference>
<dbReference type="PANTHER" id="PTHR23092">
    <property type="entry name" value="POLY(A) RNA POLYMERASE"/>
    <property type="match status" value="1"/>
</dbReference>
<dbReference type="EMBL" id="CAJJDN010000156">
    <property type="protein sequence ID" value="CAD8125078.1"/>
    <property type="molecule type" value="Genomic_DNA"/>
</dbReference>
<protein>
    <recommendedName>
        <fullName evidence="3">Poly(A) RNA polymerase mitochondrial-like central palm domain-containing protein</fullName>
    </recommendedName>
</protein>
<gene>
    <name evidence="4" type="ORF">PSON_ATCC_30995.1.T1560039</name>
</gene>
<dbReference type="PANTHER" id="PTHR23092:SF15">
    <property type="entry name" value="INACTIVE NON-CANONICAL POLY(A) RNA POLYMERASE PROTEIN TRF4-2-RELATED"/>
    <property type="match status" value="1"/>
</dbReference>
<dbReference type="Proteomes" id="UP000692954">
    <property type="component" value="Unassembled WGS sequence"/>
</dbReference>
<feature type="domain" description="Poly(A) RNA polymerase mitochondrial-like central palm" evidence="3">
    <location>
        <begin position="334"/>
        <end position="444"/>
    </location>
</feature>
<dbReference type="GO" id="GO:0003729">
    <property type="term" value="F:mRNA binding"/>
    <property type="evidence" value="ECO:0007669"/>
    <property type="project" value="TreeGrafter"/>
</dbReference>
<proteinExistence type="predicted"/>
<dbReference type="GO" id="GO:1990817">
    <property type="term" value="F:poly(A) RNA polymerase activity"/>
    <property type="evidence" value="ECO:0007669"/>
    <property type="project" value="InterPro"/>
</dbReference>
<dbReference type="SMART" id="SM00248">
    <property type="entry name" value="ANK"/>
    <property type="match status" value="3"/>
</dbReference>
<dbReference type="InterPro" id="IPR002110">
    <property type="entry name" value="Ankyrin_rpt"/>
</dbReference>
<evidence type="ECO:0000313" key="5">
    <source>
        <dbReference type="Proteomes" id="UP000692954"/>
    </source>
</evidence>
<dbReference type="Pfam" id="PF12796">
    <property type="entry name" value="Ank_2"/>
    <property type="match status" value="2"/>
</dbReference>